<dbReference type="Pfam" id="PF03099">
    <property type="entry name" value="BPL_LplA_LipB"/>
    <property type="match status" value="1"/>
</dbReference>
<accession>A0A7J4XPX5</accession>
<dbReference type="EMBL" id="VWMK01000001">
    <property type="protein sequence ID" value="KAA3770776.1"/>
    <property type="molecule type" value="Genomic_DNA"/>
</dbReference>
<feature type="domain" description="BPL/LPL catalytic" evidence="2">
    <location>
        <begin position="1"/>
        <end position="186"/>
    </location>
</feature>
<gene>
    <name evidence="3" type="ORF">F3F73_02210</name>
</gene>
<evidence type="ECO:0000259" key="2">
    <source>
        <dbReference type="PROSITE" id="PS51733"/>
    </source>
</evidence>
<name>A0A7J4XPX5_9BACE</name>
<dbReference type="GeneID" id="93115764"/>
<reference evidence="3 4" key="1">
    <citation type="journal article" date="2019" name="Nat. Med.">
        <title>A library of human gut bacterial isolates paired with longitudinal multiomics data enables mechanistic microbiome research.</title>
        <authorList>
            <person name="Poyet M."/>
            <person name="Groussin M."/>
            <person name="Gibbons S.M."/>
            <person name="Avila-Pacheco J."/>
            <person name="Jiang X."/>
            <person name="Kearney S.M."/>
            <person name="Perrotta A.R."/>
            <person name="Berdy B."/>
            <person name="Zhao S."/>
            <person name="Lieberman T.D."/>
            <person name="Swanson P.K."/>
            <person name="Smith M."/>
            <person name="Roesemann S."/>
            <person name="Alexander J.E."/>
            <person name="Rich S.A."/>
            <person name="Livny J."/>
            <person name="Vlamakis H."/>
            <person name="Clish C."/>
            <person name="Bullock K."/>
            <person name="Deik A."/>
            <person name="Scott J."/>
            <person name="Pierce K.A."/>
            <person name="Xavier R.J."/>
            <person name="Alm E.J."/>
        </authorList>
    </citation>
    <scope>NUCLEOTIDE SEQUENCE [LARGE SCALE GENOMIC DNA]</scope>
    <source>
        <strain evidence="3 4">BIOML-A10</strain>
    </source>
</reference>
<dbReference type="GO" id="GO:0004077">
    <property type="term" value="F:biotin--[biotin carboxyl-carrier protein] ligase activity"/>
    <property type="evidence" value="ECO:0007669"/>
    <property type="project" value="UniProtKB-EC"/>
</dbReference>
<dbReference type="Gene3D" id="3.30.930.10">
    <property type="entry name" value="Bira Bifunctional Protein, Domain 2"/>
    <property type="match status" value="1"/>
</dbReference>
<sequence length="255" mass="29359">MMHFPKTFPVPLIHLEETDSTNKYLNELCNKQCVEELTTITADFQTSGRGQRGNSWESEAGQNLMFSFVLYPTFLKARRQFLLSQIISLAIKEELERYVSNISIKWPNDIYWKDKKICGMLIENDLTGVHISRSITGIGINVNQETFCSDAPNPVSLKQINGQSYDCPQILASVMKRIKTYYNLLATGKADIQSLIADRYACSLFRKEGFHRYTDANGDFMARLLRVEPDGRFILEDQTGTIRNYLFKEVQYILH</sequence>
<organism evidence="3 4">
    <name type="scientific">Bacteroides salyersiae</name>
    <dbReference type="NCBI Taxonomy" id="291644"/>
    <lineage>
        <taxon>Bacteria</taxon>
        <taxon>Pseudomonadati</taxon>
        <taxon>Bacteroidota</taxon>
        <taxon>Bacteroidia</taxon>
        <taxon>Bacteroidales</taxon>
        <taxon>Bacteroidaceae</taxon>
        <taxon>Bacteroides</taxon>
    </lineage>
</organism>
<evidence type="ECO:0000313" key="4">
    <source>
        <dbReference type="Proteomes" id="UP000422221"/>
    </source>
</evidence>
<evidence type="ECO:0000313" key="3">
    <source>
        <dbReference type="EMBL" id="KAA3770776.1"/>
    </source>
</evidence>
<dbReference type="GO" id="GO:0005737">
    <property type="term" value="C:cytoplasm"/>
    <property type="evidence" value="ECO:0007669"/>
    <property type="project" value="TreeGrafter"/>
</dbReference>
<dbReference type="Proteomes" id="UP000422221">
    <property type="component" value="Unassembled WGS sequence"/>
</dbReference>
<dbReference type="PROSITE" id="PS51733">
    <property type="entry name" value="BPL_LPL_CATALYTIC"/>
    <property type="match status" value="1"/>
</dbReference>
<dbReference type="EC" id="6.3.4.15" evidence="3"/>
<protein>
    <submittedName>
        <fullName evidence="3">Biotin--[acetyl-CoA-carboxylase] ligase</fullName>
        <ecNumber evidence="3">6.3.4.15</ecNumber>
    </submittedName>
</protein>
<dbReference type="PANTHER" id="PTHR12835:SF5">
    <property type="entry name" value="BIOTIN--PROTEIN LIGASE"/>
    <property type="match status" value="1"/>
</dbReference>
<dbReference type="SUPFAM" id="SSF55681">
    <property type="entry name" value="Class II aaRS and biotin synthetases"/>
    <property type="match status" value="1"/>
</dbReference>
<comment type="caution">
    <text evidence="3">The sequence shown here is derived from an EMBL/GenBank/DDBJ whole genome shotgun (WGS) entry which is preliminary data.</text>
</comment>
<dbReference type="CDD" id="cd16442">
    <property type="entry name" value="BPL"/>
    <property type="match status" value="1"/>
</dbReference>
<evidence type="ECO:0000256" key="1">
    <source>
        <dbReference type="ARBA" id="ARBA00022598"/>
    </source>
</evidence>
<dbReference type="PANTHER" id="PTHR12835">
    <property type="entry name" value="BIOTIN PROTEIN LIGASE"/>
    <property type="match status" value="1"/>
</dbReference>
<dbReference type="RefSeq" id="WP_005925966.1">
    <property type="nucleotide sequence ID" value="NZ_CABKSE010000001.1"/>
</dbReference>
<dbReference type="AlphaFoldDB" id="A0A7J4XPX5"/>
<proteinExistence type="predicted"/>
<dbReference type="InterPro" id="IPR004143">
    <property type="entry name" value="BPL_LPL_catalytic"/>
</dbReference>
<dbReference type="NCBIfam" id="TIGR00121">
    <property type="entry name" value="birA_ligase"/>
    <property type="match status" value="1"/>
</dbReference>
<dbReference type="InterPro" id="IPR004408">
    <property type="entry name" value="Biotin_CoA_COase_ligase"/>
</dbReference>
<dbReference type="InterPro" id="IPR045864">
    <property type="entry name" value="aa-tRNA-synth_II/BPL/LPL"/>
</dbReference>
<keyword evidence="1 3" id="KW-0436">Ligase</keyword>